<dbReference type="GeneID" id="107223429"/>
<comment type="subcellular location">
    <subcellularLocation>
        <location evidence="1">Cell junction</location>
        <location evidence="1">Gap junction</location>
    </subcellularLocation>
    <subcellularLocation>
        <location evidence="2 12">Cell membrane</location>
        <topology evidence="2 12">Multi-pass membrane protein</topology>
    </subcellularLocation>
</comment>
<dbReference type="FunCoup" id="A0A6J0BWI9">
    <property type="interactions" value="9"/>
</dbReference>
<evidence type="ECO:0000256" key="11">
    <source>
        <dbReference type="ARBA" id="ARBA00023303"/>
    </source>
</evidence>
<dbReference type="AlphaFoldDB" id="A0A6J0BWI9"/>
<keyword evidence="14" id="KW-1185">Reference proteome</keyword>
<dbReference type="PANTHER" id="PTHR11893">
    <property type="entry name" value="INNEXIN"/>
    <property type="match status" value="1"/>
</dbReference>
<dbReference type="GO" id="GO:0034220">
    <property type="term" value="P:monoatomic ion transmembrane transport"/>
    <property type="evidence" value="ECO:0007669"/>
    <property type="project" value="UniProtKB-KW"/>
</dbReference>
<keyword evidence="11 12" id="KW-0407">Ion channel</keyword>
<dbReference type="Pfam" id="PF00876">
    <property type="entry name" value="Innexin"/>
    <property type="match status" value="1"/>
</dbReference>
<accession>A0A6J0BWI9</accession>
<organism evidence="15">
    <name type="scientific">Neodiprion lecontei</name>
    <name type="common">Redheaded pine sawfly</name>
    <dbReference type="NCBI Taxonomy" id="441921"/>
    <lineage>
        <taxon>Eukaryota</taxon>
        <taxon>Metazoa</taxon>
        <taxon>Ecdysozoa</taxon>
        <taxon>Arthropoda</taxon>
        <taxon>Hexapoda</taxon>
        <taxon>Insecta</taxon>
        <taxon>Pterygota</taxon>
        <taxon>Neoptera</taxon>
        <taxon>Endopterygota</taxon>
        <taxon>Hymenoptera</taxon>
        <taxon>Tenthredinoidea</taxon>
        <taxon>Diprionidae</taxon>
        <taxon>Diprioninae</taxon>
        <taxon>Neodiprion</taxon>
    </lineage>
</organism>
<evidence type="ECO:0000256" key="7">
    <source>
        <dbReference type="ARBA" id="ARBA00022949"/>
    </source>
</evidence>
<dbReference type="GO" id="GO:0005886">
    <property type="term" value="C:plasma membrane"/>
    <property type="evidence" value="ECO:0007669"/>
    <property type="project" value="UniProtKB-SubCell"/>
</dbReference>
<feature type="transmembrane region" description="Helical" evidence="12">
    <location>
        <begin position="201"/>
        <end position="222"/>
    </location>
</feature>
<evidence type="ECO:0000313" key="15">
    <source>
        <dbReference type="RefSeq" id="XP_015518597.2"/>
    </source>
</evidence>
<evidence type="ECO:0000256" key="8">
    <source>
        <dbReference type="ARBA" id="ARBA00022989"/>
    </source>
</evidence>
<evidence type="ECO:0000256" key="2">
    <source>
        <dbReference type="ARBA" id="ARBA00004651"/>
    </source>
</evidence>
<reference evidence="15" key="1">
    <citation type="submission" date="2025-08" db="UniProtKB">
        <authorList>
            <consortium name="RefSeq"/>
        </authorList>
    </citation>
    <scope>IDENTIFICATION</scope>
    <source>
        <tissue evidence="15">Thorax and Abdomen</tissue>
    </source>
</reference>
<dbReference type="GO" id="GO:0007602">
    <property type="term" value="P:phototransduction"/>
    <property type="evidence" value="ECO:0007669"/>
    <property type="project" value="TreeGrafter"/>
</dbReference>
<dbReference type="InterPro" id="IPR000990">
    <property type="entry name" value="Innexin"/>
</dbReference>
<keyword evidence="5 12" id="KW-0812">Transmembrane</keyword>
<evidence type="ECO:0000256" key="6">
    <source>
        <dbReference type="ARBA" id="ARBA00022868"/>
    </source>
</evidence>
<keyword evidence="3 12" id="KW-0813">Transport</keyword>
<dbReference type="OrthoDB" id="5867527at2759"/>
<comment type="function">
    <text evidence="12">Structural component of the gap junctions.</text>
</comment>
<dbReference type="PROSITE" id="PS51013">
    <property type="entry name" value="PANNEXIN"/>
    <property type="match status" value="1"/>
</dbReference>
<dbReference type="InParanoid" id="A0A6J0BWI9"/>
<evidence type="ECO:0000256" key="12">
    <source>
        <dbReference type="RuleBase" id="RU010713"/>
    </source>
</evidence>
<evidence type="ECO:0000256" key="13">
    <source>
        <dbReference type="SAM" id="MobiDB-lite"/>
    </source>
</evidence>
<feature type="transmembrane region" description="Helical" evidence="12">
    <location>
        <begin position="117"/>
        <end position="139"/>
    </location>
</feature>
<evidence type="ECO:0000256" key="3">
    <source>
        <dbReference type="ARBA" id="ARBA00022448"/>
    </source>
</evidence>
<evidence type="ECO:0000256" key="1">
    <source>
        <dbReference type="ARBA" id="ARBA00004610"/>
    </source>
</evidence>
<feature type="region of interest" description="Disordered" evidence="13">
    <location>
        <begin position="384"/>
        <end position="407"/>
    </location>
</feature>
<dbReference type="KEGG" id="nlo:107223429"/>
<sequence length="416" mass="47711">MATVLATFSVLKDHVKLKVTQDAVSIDNLVFKLHYRATFLALLAASLLVCSRQFIGEHIRCIADLAIPPHVIDTYCFFTSTFTVVKHMDLDAVNEGILPHPGVGPVTDEDPVVHHAYYQWVPFILFFQAIFFYLPHYIWRSKEGGRLKALVAGLKLTSLSLRDEAITVNDTLTIPSRLDTEQKLQTIRTAFLNRLHVNRPWAYYLGMCEVLNFINVLGQIYATDVFLGGAFLGLGHGVAKDKFDDEIDVLDIVFPKVTKCDFRKYGPSGTIQRHDALCVMALNVVNEKIYIFLWFWLVILAIITGLGLLWRILTMLLHARSKKFNQMVFTMACPGRNNPWNVLTVTREYNFSDWLFLYYIAKNIDNHVFKGLFEKLAEDLQERRGEGYEKPLPPIPEEDKEEGQLLPTYEYQRKQA</sequence>
<dbReference type="GO" id="GO:0005921">
    <property type="term" value="C:gap junction"/>
    <property type="evidence" value="ECO:0007669"/>
    <property type="project" value="UniProtKB-SubCell"/>
</dbReference>
<keyword evidence="6" id="KW-0303">Gap junction</keyword>
<keyword evidence="9 12" id="KW-0406">Ion transport</keyword>
<evidence type="ECO:0000256" key="10">
    <source>
        <dbReference type="ARBA" id="ARBA00023136"/>
    </source>
</evidence>
<keyword evidence="8 12" id="KW-1133">Transmembrane helix</keyword>
<evidence type="ECO:0000256" key="4">
    <source>
        <dbReference type="ARBA" id="ARBA00022475"/>
    </source>
</evidence>
<dbReference type="Proteomes" id="UP000829291">
    <property type="component" value="Chromosome 3"/>
</dbReference>
<protein>
    <recommendedName>
        <fullName evidence="12">Innexin</fullName>
    </recommendedName>
</protein>
<feature type="transmembrane region" description="Helical" evidence="12">
    <location>
        <begin position="289"/>
        <end position="313"/>
    </location>
</feature>
<name>A0A6J0BWI9_NEOLC</name>
<dbReference type="RefSeq" id="XP_015518597.2">
    <property type="nucleotide sequence ID" value="XM_015663111.2"/>
</dbReference>
<evidence type="ECO:0000256" key="5">
    <source>
        <dbReference type="ARBA" id="ARBA00022692"/>
    </source>
</evidence>
<dbReference type="PRINTS" id="PR01262">
    <property type="entry name" value="INNEXIN"/>
</dbReference>
<gene>
    <name evidence="15" type="primary">LOC107223429</name>
    <name evidence="12" type="synonym">inx</name>
</gene>
<dbReference type="GO" id="GO:0005243">
    <property type="term" value="F:gap junction channel activity"/>
    <property type="evidence" value="ECO:0007669"/>
    <property type="project" value="TreeGrafter"/>
</dbReference>
<feature type="transmembrane region" description="Helical" evidence="12">
    <location>
        <begin position="37"/>
        <end position="55"/>
    </location>
</feature>
<proteinExistence type="inferred from homology"/>
<evidence type="ECO:0000256" key="9">
    <source>
        <dbReference type="ARBA" id="ARBA00023065"/>
    </source>
</evidence>
<keyword evidence="4" id="KW-1003">Cell membrane</keyword>
<keyword evidence="7" id="KW-0965">Cell junction</keyword>
<comment type="similarity">
    <text evidence="12">Belongs to the pannexin family.</text>
</comment>
<dbReference type="PANTHER" id="PTHR11893:SF38">
    <property type="entry name" value="INNEXIN INX7"/>
    <property type="match status" value="1"/>
</dbReference>
<evidence type="ECO:0000313" key="14">
    <source>
        <dbReference type="Proteomes" id="UP000829291"/>
    </source>
</evidence>
<keyword evidence="10 12" id="KW-0472">Membrane</keyword>